<dbReference type="PANTHER" id="PTHR47691">
    <property type="entry name" value="REGULATOR-RELATED"/>
    <property type="match status" value="1"/>
</dbReference>
<keyword evidence="3" id="KW-1185">Reference proteome</keyword>
<dbReference type="PROSITE" id="PS00622">
    <property type="entry name" value="HTH_LUXR_1"/>
    <property type="match status" value="1"/>
</dbReference>
<dbReference type="PRINTS" id="PR00364">
    <property type="entry name" value="DISEASERSIST"/>
</dbReference>
<dbReference type="CDD" id="cd06170">
    <property type="entry name" value="LuxR_C_like"/>
    <property type="match status" value="1"/>
</dbReference>
<dbReference type="Pfam" id="PF13401">
    <property type="entry name" value="AAA_22"/>
    <property type="match status" value="1"/>
</dbReference>
<dbReference type="InterPro" id="IPR000792">
    <property type="entry name" value="Tscrpt_reg_LuxR_C"/>
</dbReference>
<dbReference type="SUPFAM" id="SSF52540">
    <property type="entry name" value="P-loop containing nucleoside triphosphate hydrolases"/>
    <property type="match status" value="1"/>
</dbReference>
<dbReference type="Gene3D" id="1.25.40.10">
    <property type="entry name" value="Tetratricopeptide repeat domain"/>
    <property type="match status" value="1"/>
</dbReference>
<dbReference type="Gene3D" id="1.10.10.10">
    <property type="entry name" value="Winged helix-like DNA-binding domain superfamily/Winged helix DNA-binding domain"/>
    <property type="match status" value="1"/>
</dbReference>
<dbReference type="SMART" id="SM00421">
    <property type="entry name" value="HTH_LUXR"/>
    <property type="match status" value="1"/>
</dbReference>
<dbReference type="Proteomes" id="UP001629744">
    <property type="component" value="Unassembled WGS sequence"/>
</dbReference>
<evidence type="ECO:0000313" key="2">
    <source>
        <dbReference type="EMBL" id="MFM1726812.1"/>
    </source>
</evidence>
<dbReference type="RefSeq" id="WP_348609586.1">
    <property type="nucleotide sequence ID" value="NZ_CP157276.1"/>
</dbReference>
<gene>
    <name evidence="2" type="ORF">ABEU19_000251</name>
</gene>
<accession>A0ABW9FNJ4</accession>
<reference evidence="2 3" key="1">
    <citation type="submission" date="2023-11" db="EMBL/GenBank/DDBJ databases">
        <authorList>
            <person name="Val-Calvo J."/>
            <person name="Scortti M."/>
            <person name="Vazquez-Boland J."/>
        </authorList>
    </citation>
    <scope>NUCLEOTIDE SEQUENCE [LARGE SCALE GENOMIC DNA]</scope>
    <source>
        <strain evidence="2 3">DSM 46662</strain>
    </source>
</reference>
<dbReference type="Gene3D" id="3.40.50.300">
    <property type="entry name" value="P-loop containing nucleotide triphosphate hydrolases"/>
    <property type="match status" value="1"/>
</dbReference>
<dbReference type="Pfam" id="PF00196">
    <property type="entry name" value="GerE"/>
    <property type="match status" value="1"/>
</dbReference>
<feature type="domain" description="HTH luxR-type" evidence="1">
    <location>
        <begin position="700"/>
        <end position="765"/>
    </location>
</feature>
<organism evidence="2 3">
    <name type="scientific">Prescottella soli</name>
    <dbReference type="NCBI Taxonomy" id="1543852"/>
    <lineage>
        <taxon>Bacteria</taxon>
        <taxon>Bacillati</taxon>
        <taxon>Actinomycetota</taxon>
        <taxon>Actinomycetes</taxon>
        <taxon>Mycobacteriales</taxon>
        <taxon>Nocardiaceae</taxon>
        <taxon>Prescottella</taxon>
    </lineage>
</organism>
<dbReference type="PRINTS" id="PR00038">
    <property type="entry name" value="HTHLUXR"/>
</dbReference>
<dbReference type="EMBL" id="JBDLNU010000001">
    <property type="protein sequence ID" value="MFM1726812.1"/>
    <property type="molecule type" value="Genomic_DNA"/>
</dbReference>
<dbReference type="InterPro" id="IPR036388">
    <property type="entry name" value="WH-like_DNA-bd_sf"/>
</dbReference>
<proteinExistence type="predicted"/>
<name>A0ABW9FNJ4_9NOCA</name>
<dbReference type="InterPro" id="IPR049945">
    <property type="entry name" value="AAA_22"/>
</dbReference>
<dbReference type="PANTHER" id="PTHR47691:SF3">
    <property type="entry name" value="HTH-TYPE TRANSCRIPTIONAL REGULATOR RV0890C-RELATED"/>
    <property type="match status" value="1"/>
</dbReference>
<comment type="caution">
    <text evidence="2">The sequence shown here is derived from an EMBL/GenBank/DDBJ whole genome shotgun (WGS) entry which is preliminary data.</text>
</comment>
<dbReference type="PROSITE" id="PS50043">
    <property type="entry name" value="HTH_LUXR_2"/>
    <property type="match status" value="1"/>
</dbReference>
<sequence length="768" mass="85090">MTVKVGNLPFELTSFVGRRSEATEARRLVTESRLVTLTGLGGVGKTRLALRVAEDSSRTFPDGTWLVELGELQDPALLERTVISALGIQDRSTRSPRKVLIDHLCDSRILLVLDNCEHLVAAAADLTAELLRNCPDLSVLATSREQLGVPGEIVMRVPPLGVPGEAGIPSSPAEDADGDAVALFEQRAQAALPSFRITEENRAAVEQICRRLDGLPLPIELAAARLGAMSVDDILRRLNDRFRLLTRGSRTAPSRQQTLGCSIDWSYDLCTEAERRLWTWLTVFAGSFDLEAVEGVLVRETARDDLLDLVTSLVGKSILIRDEYDTTVRYRMLDTLRDYARGHLADDEWTSLQRCHRDWYEQLVVRARDDWIGPRQVEWTRRLDLEQPNLRDVFEFSVGDPDSGEAALRIAAALHDYWMVRGRFGEGRLWLDRALAADTGSTACRVEAIAMDCLLAALQRDIPAATALAEEMLRLADEVPDPVVQATAYYAAGCLDIAAWDVTDSAEHLGRASELFRSTSDLVRFVPTLYWLGFAVDALGDADRAAAVYEEVLAVTESHEEIMWRGMSMTDFGSMLWRRGDHERGIALLEDSLGLLRRLDNLYGCAWCFEQLAWTLVDRKPDLAAVLMGAADALFTATGSPLETFFNLVGYHDACTRSARDALGDRGFDSALERGRGLSLDESIARALGEQPSEELPASAPDGARALTPRETEIAELVATGMTNKAIAERLVISQRTVEGHVEHIREKLGFTSRTQIVTWVIRRDEDT</sequence>
<evidence type="ECO:0000313" key="3">
    <source>
        <dbReference type="Proteomes" id="UP001629744"/>
    </source>
</evidence>
<dbReference type="InterPro" id="IPR011990">
    <property type="entry name" value="TPR-like_helical_dom_sf"/>
</dbReference>
<dbReference type="SUPFAM" id="SSF46894">
    <property type="entry name" value="C-terminal effector domain of the bipartite response regulators"/>
    <property type="match status" value="1"/>
</dbReference>
<dbReference type="InterPro" id="IPR016032">
    <property type="entry name" value="Sig_transdc_resp-reg_C-effctor"/>
</dbReference>
<dbReference type="InterPro" id="IPR027417">
    <property type="entry name" value="P-loop_NTPase"/>
</dbReference>
<dbReference type="SUPFAM" id="SSF48452">
    <property type="entry name" value="TPR-like"/>
    <property type="match status" value="1"/>
</dbReference>
<protein>
    <submittedName>
        <fullName evidence="2">LuxR C-terminal-related transcriptional regulator</fullName>
    </submittedName>
</protein>
<evidence type="ECO:0000259" key="1">
    <source>
        <dbReference type="PROSITE" id="PS50043"/>
    </source>
</evidence>